<sequence>MADLKKEREELIELFGIHFENIGHLPPLGSRILATLILDACTKEYSFDDLVEQMGASKSSISTNLNLLVKLGKITYYTLPGDRKKYYRPSAFSERFDNYLKMIAFEKDIMDRMLDYRQQTVSCQAGNFELEKSIVYREHVLEMEALLNKTIEKFKKIEKEGK</sequence>
<dbReference type="AlphaFoldDB" id="A0A0M8MJ17"/>
<reference evidence="1 2" key="1">
    <citation type="submission" date="2015-08" db="EMBL/GenBank/DDBJ databases">
        <title>Whole genome sequence of Flavobacterium akiainvivens IK-1T, from decaying Wikstroemia oahuensis, an endemic Hawaiian shrub.</title>
        <authorList>
            <person name="Wan X."/>
            <person name="Hou S."/>
            <person name="Saito J."/>
            <person name="Donachie S."/>
        </authorList>
    </citation>
    <scope>NUCLEOTIDE SEQUENCE [LARGE SCALE GENOMIC DNA]</scope>
    <source>
        <strain evidence="1 2">IK-1</strain>
    </source>
</reference>
<dbReference type="SUPFAM" id="SSF46785">
    <property type="entry name" value="Winged helix' DNA-binding domain"/>
    <property type="match status" value="1"/>
</dbReference>
<name>A0A0M8MJ17_9FLAO</name>
<dbReference type="InterPro" id="IPR036388">
    <property type="entry name" value="WH-like_DNA-bd_sf"/>
</dbReference>
<evidence type="ECO:0000313" key="1">
    <source>
        <dbReference type="EMBL" id="KOS06817.1"/>
    </source>
</evidence>
<dbReference type="STRING" id="1202724.AM493_12875"/>
<keyword evidence="2" id="KW-1185">Reference proteome</keyword>
<dbReference type="Gene3D" id="1.10.10.10">
    <property type="entry name" value="Winged helix-like DNA-binding domain superfamily/Winged helix DNA-binding domain"/>
    <property type="match status" value="1"/>
</dbReference>
<dbReference type="PATRIC" id="fig|1202724.3.peg.2668"/>
<dbReference type="EMBL" id="LIYD01000005">
    <property type="protein sequence ID" value="KOS06817.1"/>
    <property type="molecule type" value="Genomic_DNA"/>
</dbReference>
<comment type="caution">
    <text evidence="1">The sequence shown here is derived from an EMBL/GenBank/DDBJ whole genome shotgun (WGS) entry which is preliminary data.</text>
</comment>
<proteinExistence type="predicted"/>
<protein>
    <recommendedName>
        <fullName evidence="3">Transcriptional regulator</fullName>
    </recommendedName>
</protein>
<evidence type="ECO:0008006" key="3">
    <source>
        <dbReference type="Google" id="ProtNLM"/>
    </source>
</evidence>
<evidence type="ECO:0000313" key="2">
    <source>
        <dbReference type="Proteomes" id="UP000037755"/>
    </source>
</evidence>
<gene>
    <name evidence="1" type="ORF">AM493_12875</name>
</gene>
<dbReference type="RefSeq" id="WP_054408439.1">
    <property type="nucleotide sequence ID" value="NZ_FOYA01000021.1"/>
</dbReference>
<accession>A0A0M8MJ17</accession>
<dbReference type="Proteomes" id="UP000037755">
    <property type="component" value="Unassembled WGS sequence"/>
</dbReference>
<organism evidence="1 2">
    <name type="scientific">Flavobacterium akiainvivens</name>
    <dbReference type="NCBI Taxonomy" id="1202724"/>
    <lineage>
        <taxon>Bacteria</taxon>
        <taxon>Pseudomonadati</taxon>
        <taxon>Bacteroidota</taxon>
        <taxon>Flavobacteriia</taxon>
        <taxon>Flavobacteriales</taxon>
        <taxon>Flavobacteriaceae</taxon>
        <taxon>Flavobacterium</taxon>
    </lineage>
</organism>
<dbReference type="InterPro" id="IPR036390">
    <property type="entry name" value="WH_DNA-bd_sf"/>
</dbReference>
<dbReference type="OrthoDB" id="1807857at2"/>